<feature type="region of interest" description="Disordered" evidence="1">
    <location>
        <begin position="26"/>
        <end position="108"/>
    </location>
</feature>
<name>A0A932A8B1_9BACT</name>
<evidence type="ECO:0000313" key="3">
    <source>
        <dbReference type="EMBL" id="MBI2678521.1"/>
    </source>
</evidence>
<gene>
    <name evidence="3" type="ORF">HYX28_07040</name>
</gene>
<accession>A0A932A8B1</accession>
<feature type="compositionally biased region" description="Low complexity" evidence="1">
    <location>
        <begin position="37"/>
        <end position="56"/>
    </location>
</feature>
<evidence type="ECO:0000256" key="2">
    <source>
        <dbReference type="SAM" id="SignalP"/>
    </source>
</evidence>
<feature type="compositionally biased region" description="Basic residues" evidence="1">
    <location>
        <begin position="74"/>
        <end position="86"/>
    </location>
</feature>
<evidence type="ECO:0000256" key="1">
    <source>
        <dbReference type="SAM" id="MobiDB-lite"/>
    </source>
</evidence>
<protein>
    <submittedName>
        <fullName evidence="3">Uncharacterized protein</fullName>
    </submittedName>
</protein>
<evidence type="ECO:0000313" key="4">
    <source>
        <dbReference type="Proteomes" id="UP000779809"/>
    </source>
</evidence>
<reference evidence="3" key="1">
    <citation type="submission" date="2020-07" db="EMBL/GenBank/DDBJ databases">
        <title>Huge and variable diversity of episymbiotic CPR bacteria and DPANN archaea in groundwater ecosystems.</title>
        <authorList>
            <person name="He C.Y."/>
            <person name="Keren R."/>
            <person name="Whittaker M."/>
            <person name="Farag I.F."/>
            <person name="Doudna J."/>
            <person name="Cate J.H.D."/>
            <person name="Banfield J.F."/>
        </authorList>
    </citation>
    <scope>NUCLEOTIDE SEQUENCE</scope>
    <source>
        <strain evidence="3">NC_groundwater_580_Pr5_B-0.1um_64_19</strain>
    </source>
</reference>
<keyword evidence="2" id="KW-0732">Signal</keyword>
<feature type="chain" id="PRO_5037183749" evidence="2">
    <location>
        <begin position="25"/>
        <end position="208"/>
    </location>
</feature>
<feature type="signal peptide" evidence="2">
    <location>
        <begin position="1"/>
        <end position="24"/>
    </location>
</feature>
<dbReference type="AlphaFoldDB" id="A0A932A8B1"/>
<organism evidence="3 4">
    <name type="scientific">Candidatus Korobacter versatilis</name>
    <dbReference type="NCBI Taxonomy" id="658062"/>
    <lineage>
        <taxon>Bacteria</taxon>
        <taxon>Pseudomonadati</taxon>
        <taxon>Acidobacteriota</taxon>
        <taxon>Terriglobia</taxon>
        <taxon>Terriglobales</taxon>
        <taxon>Candidatus Korobacteraceae</taxon>
        <taxon>Candidatus Korobacter</taxon>
    </lineage>
</organism>
<dbReference type="Proteomes" id="UP000779809">
    <property type="component" value="Unassembled WGS sequence"/>
</dbReference>
<comment type="caution">
    <text evidence="3">The sequence shown here is derived from an EMBL/GenBank/DDBJ whole genome shotgun (WGS) entry which is preliminary data.</text>
</comment>
<dbReference type="EMBL" id="JACPNR010000009">
    <property type="protein sequence ID" value="MBI2678521.1"/>
    <property type="molecule type" value="Genomic_DNA"/>
</dbReference>
<proteinExistence type="predicted"/>
<feature type="compositionally biased region" description="Low complexity" evidence="1">
    <location>
        <begin position="87"/>
        <end position="101"/>
    </location>
</feature>
<sequence>MNPRRHFVALALLLALSTSGCSWFHRRKPQPVPPQAQAPSTTTPAENTAATNTLPAAPEPMPEKPAPQTTAPKPKPRPKATTHAKKPATAPPQAVAPAKPTEQASAAPPPRIVIQEGGAAPPNGSQVTAAMPHDVATDNQRTTQQLLDATEGNLRNLRRTLSADERGIVEQIRSYMQQARGASKDGDLIRAHNLALKAHLLSDELVKR</sequence>
<dbReference type="PROSITE" id="PS51257">
    <property type="entry name" value="PROKAR_LIPOPROTEIN"/>
    <property type="match status" value="1"/>
</dbReference>